<feature type="compositionally biased region" description="Low complexity" evidence="1">
    <location>
        <begin position="1"/>
        <end position="12"/>
    </location>
</feature>
<organism evidence="2">
    <name type="scientific">Dunaliella tertiolecta</name>
    <name type="common">Green alga</name>
    <dbReference type="NCBI Taxonomy" id="3047"/>
    <lineage>
        <taxon>Eukaryota</taxon>
        <taxon>Viridiplantae</taxon>
        <taxon>Chlorophyta</taxon>
        <taxon>core chlorophytes</taxon>
        <taxon>Chlorophyceae</taxon>
        <taxon>CS clade</taxon>
        <taxon>Chlamydomonadales</taxon>
        <taxon>Dunaliellaceae</taxon>
        <taxon>Dunaliella</taxon>
    </lineage>
</organism>
<reference evidence="2" key="1">
    <citation type="submission" date="2021-01" db="EMBL/GenBank/DDBJ databases">
        <authorList>
            <person name="Corre E."/>
            <person name="Pelletier E."/>
            <person name="Niang G."/>
            <person name="Scheremetjew M."/>
            <person name="Finn R."/>
            <person name="Kale V."/>
            <person name="Holt S."/>
            <person name="Cochrane G."/>
            <person name="Meng A."/>
            <person name="Brown T."/>
            <person name="Cohen L."/>
        </authorList>
    </citation>
    <scope>NUCLEOTIDE SEQUENCE</scope>
    <source>
        <strain evidence="2">CCMP1320</strain>
    </source>
</reference>
<proteinExistence type="predicted"/>
<feature type="region of interest" description="Disordered" evidence="1">
    <location>
        <begin position="252"/>
        <end position="271"/>
    </location>
</feature>
<feature type="region of interest" description="Disordered" evidence="1">
    <location>
        <begin position="1"/>
        <end position="66"/>
    </location>
</feature>
<feature type="compositionally biased region" description="Polar residues" evidence="1">
    <location>
        <begin position="261"/>
        <end position="271"/>
    </location>
</feature>
<dbReference type="EMBL" id="HBIP01008007">
    <property type="protein sequence ID" value="CAE0489262.1"/>
    <property type="molecule type" value="Transcribed_RNA"/>
</dbReference>
<accession>A0A7S3QPK2</accession>
<feature type="compositionally biased region" description="Low complexity" evidence="1">
    <location>
        <begin position="26"/>
        <end position="45"/>
    </location>
</feature>
<gene>
    <name evidence="2" type="ORF">DTER00134_LOCUS4333</name>
</gene>
<evidence type="ECO:0000313" key="2">
    <source>
        <dbReference type="EMBL" id="CAE0489262.1"/>
    </source>
</evidence>
<name>A0A7S3QPK2_DUNTE</name>
<protein>
    <submittedName>
        <fullName evidence="2">Uncharacterized protein</fullName>
    </submittedName>
</protein>
<evidence type="ECO:0000256" key="1">
    <source>
        <dbReference type="SAM" id="MobiDB-lite"/>
    </source>
</evidence>
<dbReference type="AlphaFoldDB" id="A0A7S3QPK2"/>
<sequence>MQRQQQQQQSKQAGKGEGALLPAAGSPSSSSSSSSSNSSSSSSSSTGRIRGRMPPPVPNPSSCSSSPSPPKCLASASWIASFLAATYQQLPTADPHFCAMVGHSLARLGIRPSPHWMERYLCVCTQCCLPTAKPVELMCIARTLSVWRVEPGPSWAAAFMARFATILPQATPKQAANTVLALAHLRWPPPPPLLVKLQQQWEQQQAEQVGLADIQQLLRAAPLLPGLDVSWLERLLAHHVIVHHCSAGAPEAPRAVEDSGWSEQQQMAVVS</sequence>